<dbReference type="Proteomes" id="UP001150217">
    <property type="component" value="Unassembled WGS sequence"/>
</dbReference>
<feature type="region of interest" description="Disordered" evidence="1">
    <location>
        <begin position="933"/>
        <end position="988"/>
    </location>
</feature>
<feature type="region of interest" description="Disordered" evidence="1">
    <location>
        <begin position="549"/>
        <end position="865"/>
    </location>
</feature>
<evidence type="ECO:0000313" key="2">
    <source>
        <dbReference type="EMBL" id="KAJ4498132.1"/>
    </source>
</evidence>
<keyword evidence="3" id="KW-1185">Reference proteome</keyword>
<feature type="compositionally biased region" description="Basic and acidic residues" evidence="1">
    <location>
        <begin position="229"/>
        <end position="238"/>
    </location>
</feature>
<evidence type="ECO:0008006" key="4">
    <source>
        <dbReference type="Google" id="ProtNLM"/>
    </source>
</evidence>
<feature type="compositionally biased region" description="Polar residues" evidence="1">
    <location>
        <begin position="160"/>
        <end position="171"/>
    </location>
</feature>
<feature type="compositionally biased region" description="Low complexity" evidence="1">
    <location>
        <begin position="488"/>
        <end position="503"/>
    </location>
</feature>
<evidence type="ECO:0000256" key="1">
    <source>
        <dbReference type="SAM" id="MobiDB-lite"/>
    </source>
</evidence>
<feature type="region of interest" description="Disordered" evidence="1">
    <location>
        <begin position="1"/>
        <end position="20"/>
    </location>
</feature>
<feature type="compositionally biased region" description="Polar residues" evidence="1">
    <location>
        <begin position="119"/>
        <end position="129"/>
    </location>
</feature>
<feature type="compositionally biased region" description="Low complexity" evidence="1">
    <location>
        <begin position="99"/>
        <end position="114"/>
    </location>
</feature>
<feature type="compositionally biased region" description="Basic and acidic residues" evidence="1">
    <location>
        <begin position="833"/>
        <end position="842"/>
    </location>
</feature>
<reference evidence="2" key="1">
    <citation type="submission" date="2022-08" db="EMBL/GenBank/DDBJ databases">
        <title>A Global Phylogenomic Analysis of the Shiitake Genus Lentinula.</title>
        <authorList>
            <consortium name="DOE Joint Genome Institute"/>
            <person name="Sierra-Patev S."/>
            <person name="Min B."/>
            <person name="Naranjo-Ortiz M."/>
            <person name="Looney B."/>
            <person name="Konkel Z."/>
            <person name="Slot J.C."/>
            <person name="Sakamoto Y."/>
            <person name="Steenwyk J.L."/>
            <person name="Rokas A."/>
            <person name="Carro J."/>
            <person name="Camarero S."/>
            <person name="Ferreira P."/>
            <person name="Molpeceres G."/>
            <person name="Ruiz-Duenas F.J."/>
            <person name="Serrano A."/>
            <person name="Henrissat B."/>
            <person name="Drula E."/>
            <person name="Hughes K.W."/>
            <person name="Mata J.L."/>
            <person name="Ishikawa N.K."/>
            <person name="Vargas-Isla R."/>
            <person name="Ushijima S."/>
            <person name="Smith C.A."/>
            <person name="Ahrendt S."/>
            <person name="Andreopoulos W."/>
            <person name="He G."/>
            <person name="Labutti K."/>
            <person name="Lipzen A."/>
            <person name="Ng V."/>
            <person name="Riley R."/>
            <person name="Sandor L."/>
            <person name="Barry K."/>
            <person name="Martinez A.T."/>
            <person name="Xiao Y."/>
            <person name="Gibbons J.G."/>
            <person name="Terashima K."/>
            <person name="Grigoriev I.V."/>
            <person name="Hibbett D.S."/>
        </authorList>
    </citation>
    <scope>NUCLEOTIDE SEQUENCE</scope>
    <source>
        <strain evidence="2">RHP3577 ss4</strain>
    </source>
</reference>
<feature type="compositionally biased region" description="Polar residues" evidence="1">
    <location>
        <begin position="647"/>
        <end position="663"/>
    </location>
</feature>
<feature type="compositionally biased region" description="Acidic residues" evidence="1">
    <location>
        <begin position="893"/>
        <end position="904"/>
    </location>
</feature>
<feature type="compositionally biased region" description="Basic residues" evidence="1">
    <location>
        <begin position="978"/>
        <end position="988"/>
    </location>
</feature>
<evidence type="ECO:0000313" key="3">
    <source>
        <dbReference type="Proteomes" id="UP001150217"/>
    </source>
</evidence>
<feature type="compositionally biased region" description="Polar residues" evidence="1">
    <location>
        <begin position="455"/>
        <end position="469"/>
    </location>
</feature>
<feature type="compositionally biased region" description="Basic and acidic residues" evidence="1">
    <location>
        <begin position="359"/>
        <end position="369"/>
    </location>
</feature>
<dbReference type="EMBL" id="JANVFT010000017">
    <property type="protein sequence ID" value="KAJ4498132.1"/>
    <property type="molecule type" value="Genomic_DNA"/>
</dbReference>
<feature type="region of interest" description="Disordered" evidence="1">
    <location>
        <begin position="90"/>
        <end position="290"/>
    </location>
</feature>
<feature type="compositionally biased region" description="Polar residues" evidence="1">
    <location>
        <begin position="255"/>
        <end position="269"/>
    </location>
</feature>
<feature type="compositionally biased region" description="Polar residues" evidence="1">
    <location>
        <begin position="936"/>
        <end position="946"/>
    </location>
</feature>
<protein>
    <recommendedName>
        <fullName evidence="4">Nucleolar protein Dnt1-like N-terminal domain-containing protein</fullName>
    </recommendedName>
</protein>
<gene>
    <name evidence="2" type="ORF">C8R41DRAFT_160448</name>
</gene>
<feature type="compositionally biased region" description="Basic and acidic residues" evidence="1">
    <location>
        <begin position="438"/>
        <end position="453"/>
    </location>
</feature>
<organism evidence="2 3">
    <name type="scientific">Lentinula lateritia</name>
    <dbReference type="NCBI Taxonomy" id="40482"/>
    <lineage>
        <taxon>Eukaryota</taxon>
        <taxon>Fungi</taxon>
        <taxon>Dikarya</taxon>
        <taxon>Basidiomycota</taxon>
        <taxon>Agaricomycotina</taxon>
        <taxon>Agaricomycetes</taxon>
        <taxon>Agaricomycetidae</taxon>
        <taxon>Agaricales</taxon>
        <taxon>Marasmiineae</taxon>
        <taxon>Omphalotaceae</taxon>
        <taxon>Lentinula</taxon>
    </lineage>
</organism>
<proteinExistence type="predicted"/>
<feature type="compositionally biased region" description="Pro residues" evidence="1">
    <location>
        <begin position="768"/>
        <end position="778"/>
    </location>
</feature>
<feature type="compositionally biased region" description="Basic and acidic residues" evidence="1">
    <location>
        <begin position="207"/>
        <end position="220"/>
    </location>
</feature>
<feature type="compositionally biased region" description="Low complexity" evidence="1">
    <location>
        <begin position="703"/>
        <end position="716"/>
    </location>
</feature>
<sequence length="988" mass="107609">MDVPQTPGKRKRETNAPRITYHAASRTFDRLFKEESLDETKDVVRRKLGLPDSSSIRLAQIRGEHTVDLEDEDDFDAFYAMAHSRMTIEVQVTTEDMSPSHASSSSSQNHNAVSPPAPSNNVFSSSPEVSVNDEVRASRKVTFLDPDTQNLPPKKRLRATLTNASDSTAPYDSQPDVVAPPTRDVSDSAENLPEPAIPPKKIKKKAERTISKSSEVETSSRPRATSISRNHDETEAVNKPKLKKKSRKEPETEHGSTSSTFKASDETANSAPTAIAKSSKKSKKQKAETAVNAFSQQLAQTITDGHLASAELQDASANGAPPHRRVKHRSSSVAPIAKAKVSGLLAKGRAKTAEPMSETTEHERPDVTIKPKKKKKPEDRVFTPDELEAVKSEMNRLVASLTTNKSHLSSQTKPQPLRQTTRLSQKPATSANILAIAKSKESRTNSSTSREDDTPSSNSKKSVIPTRSSLAPEPESSDDDDDDRSGVISKPISIPQPPSTSNSLDNIDSELYLKELLQGPNKRRLTLDSILPFATTPNRKRKAVVLEEDSIVTPKSVRRSLQKKVSAWPSSDSDNADYESASDDVASVSNGLSGADQPPTLEDSKKDSIGPDDTTEPQSLSAPDGFDDNPVSGQVDPVQTPAHKTFTETSSEMPHSVTPTNKQAPVVLRVPSSSRGSSDEHDPIEPIVPSPLSHSPIENALATETMPTHRTRTTTTYSKPEIVLVRRSTRKSQSQPISKHEADVRQSVVRLTRPKSAKSTAQIQTPHSPAPPPSPTLPSPRRLRSATQPARIIPTAESLNYQTPASAQEKQSQTLANMWTTLHAEPSSTVDAESSHGDDELHSSPGHEPATAPENPLFTASESQVDFPYSQFQDINLDTDNGVNEPLIGVDRLEEDSEEEEEVQETITPRVTRRSSTAYRGLSEIAGQNKFFAGFQPSSVPTSTPINFKEDMYGPLSQAYDDDASDSGSESGTEKSHIPRARRAGNKR</sequence>
<feature type="region of interest" description="Disordered" evidence="1">
    <location>
        <begin position="316"/>
        <end position="506"/>
    </location>
</feature>
<feature type="compositionally biased region" description="Polar residues" evidence="1">
    <location>
        <begin position="400"/>
        <end position="432"/>
    </location>
</feature>
<comment type="caution">
    <text evidence="2">The sequence shown here is derived from an EMBL/GenBank/DDBJ whole genome shotgun (WGS) entry which is preliminary data.</text>
</comment>
<accession>A0ABQ8VR96</accession>
<feature type="compositionally biased region" description="Polar residues" evidence="1">
    <location>
        <begin position="797"/>
        <end position="832"/>
    </location>
</feature>
<feature type="region of interest" description="Disordered" evidence="1">
    <location>
        <begin position="891"/>
        <end position="912"/>
    </location>
</feature>
<name>A0ABQ8VR96_9AGAR</name>
<feature type="compositionally biased region" description="Basic and acidic residues" evidence="1">
    <location>
        <begin position="376"/>
        <end position="394"/>
    </location>
</feature>